<evidence type="ECO:0000313" key="1">
    <source>
        <dbReference type="EMBL" id="MFC4672056.1"/>
    </source>
</evidence>
<organism evidence="1 2">
    <name type="scientific">Seohaeicola nanhaiensis</name>
    <dbReference type="NCBI Taxonomy" id="1387282"/>
    <lineage>
        <taxon>Bacteria</taxon>
        <taxon>Pseudomonadati</taxon>
        <taxon>Pseudomonadota</taxon>
        <taxon>Alphaproteobacteria</taxon>
        <taxon>Rhodobacterales</taxon>
        <taxon>Roseobacteraceae</taxon>
        <taxon>Seohaeicola</taxon>
    </lineage>
</organism>
<dbReference type="Proteomes" id="UP001595973">
    <property type="component" value="Unassembled WGS sequence"/>
</dbReference>
<evidence type="ECO:0000313" key="2">
    <source>
        <dbReference type="Proteomes" id="UP001595973"/>
    </source>
</evidence>
<dbReference type="EMBL" id="JBHSGI010000040">
    <property type="protein sequence ID" value="MFC4672056.1"/>
    <property type="molecule type" value="Genomic_DNA"/>
</dbReference>
<comment type="caution">
    <text evidence="1">The sequence shown here is derived from an EMBL/GenBank/DDBJ whole genome shotgun (WGS) entry which is preliminary data.</text>
</comment>
<sequence length="43" mass="4306">MIAWAALALGCFAVGYALWGWPLALVLAVLAGCAALSDLTGGK</sequence>
<dbReference type="RefSeq" id="WP_380723278.1">
    <property type="nucleotide sequence ID" value="NZ_JBHSGI010000040.1"/>
</dbReference>
<evidence type="ECO:0008006" key="3">
    <source>
        <dbReference type="Google" id="ProtNLM"/>
    </source>
</evidence>
<gene>
    <name evidence="1" type="ORF">ACFO5X_26140</name>
</gene>
<reference evidence="2" key="1">
    <citation type="journal article" date="2019" name="Int. J. Syst. Evol. Microbiol.">
        <title>The Global Catalogue of Microorganisms (GCM) 10K type strain sequencing project: providing services to taxonomists for standard genome sequencing and annotation.</title>
        <authorList>
            <consortium name="The Broad Institute Genomics Platform"/>
            <consortium name="The Broad Institute Genome Sequencing Center for Infectious Disease"/>
            <person name="Wu L."/>
            <person name="Ma J."/>
        </authorList>
    </citation>
    <scope>NUCLEOTIDE SEQUENCE [LARGE SCALE GENOMIC DNA]</scope>
    <source>
        <strain evidence="2">CGMCC 4.7283</strain>
    </source>
</reference>
<proteinExistence type="predicted"/>
<name>A0ABV9KQ69_9RHOB</name>
<accession>A0ABV9KQ69</accession>
<protein>
    <recommendedName>
        <fullName evidence="3">Phosphatidate cytidylyltransferase</fullName>
    </recommendedName>
</protein>
<keyword evidence="2" id="KW-1185">Reference proteome</keyword>